<proteinExistence type="inferred from homology"/>
<dbReference type="PANTHER" id="PTHR14359">
    <property type="entry name" value="HOMO-OLIGOMERIC FLAVIN CONTAINING CYS DECARBOXYLASE FAMILY"/>
    <property type="match status" value="1"/>
</dbReference>
<evidence type="ECO:0000259" key="4">
    <source>
        <dbReference type="Pfam" id="PF04127"/>
    </source>
</evidence>
<feature type="domain" description="DNA/pantothenate metabolism flavoprotein C-terminal" evidence="4">
    <location>
        <begin position="187"/>
        <end position="403"/>
    </location>
</feature>
<evidence type="ECO:0000256" key="2">
    <source>
        <dbReference type="ARBA" id="ARBA00023239"/>
    </source>
</evidence>
<reference evidence="5" key="1">
    <citation type="submission" date="2018-06" db="EMBL/GenBank/DDBJ databases">
        <authorList>
            <person name="Zhirakovskaya E."/>
        </authorList>
    </citation>
    <scope>NUCLEOTIDE SEQUENCE</scope>
</reference>
<dbReference type="Pfam" id="PF04127">
    <property type="entry name" value="DFP"/>
    <property type="match status" value="1"/>
</dbReference>
<keyword evidence="5" id="KW-0436">Ligase</keyword>
<dbReference type="PANTHER" id="PTHR14359:SF6">
    <property type="entry name" value="PHOSPHOPANTOTHENOYLCYSTEINE DECARBOXYLASE"/>
    <property type="match status" value="1"/>
</dbReference>
<evidence type="ECO:0000256" key="1">
    <source>
        <dbReference type="ARBA" id="ARBA00022793"/>
    </source>
</evidence>
<dbReference type="SUPFAM" id="SSF52507">
    <property type="entry name" value="Homo-oligomeric flavin-containing Cys decarboxylases, HFCD"/>
    <property type="match status" value="1"/>
</dbReference>
<keyword evidence="2 5" id="KW-0456">Lyase</keyword>
<dbReference type="SUPFAM" id="SSF102645">
    <property type="entry name" value="CoaB-like"/>
    <property type="match status" value="1"/>
</dbReference>
<dbReference type="Gene3D" id="3.40.50.10300">
    <property type="entry name" value="CoaB-like"/>
    <property type="match status" value="1"/>
</dbReference>
<sequence>MNTLNGKHIIIGITGGIAAYKTADLTRRLVEAGADVRIVMSQIATEFVTPLTFQALSGHPVFFDNNNETSTSGMKHVELARWADAIIIAPASANTLAKLAHGRADNLLTTTCLASEAIKYFAPAMNRVMWDDLSTQNNCKILRDKNWFQIGPASGMQACGEIGEGRMSEVSEILAALEQCFKSGELQSLNLVITAGPTYEAIDPVRFIGNRSSGRMGYAIAIAAQEAGANVTLISGPSHLLPPESLTFIAVESADEMQQAVLSNMHNCHVYISTAAVSDYRVENIATQKIKKTENTLTLQLTKNDDIISAVANHKTKPYVVGFAAETENIIENAKNKMQQKNLDMIVANDVSESVNAETDIGFNSEYNALHVFWKHQNKTDGEQHFDVARKSQLAKKLISLIAIEYKASNKGNNSHNAKNTA</sequence>
<name>A0A3B0WVH1_9ZZZZ</name>
<dbReference type="InterPro" id="IPR003382">
    <property type="entry name" value="Flavoprotein"/>
</dbReference>
<dbReference type="EMBL" id="UOFD01000085">
    <property type="protein sequence ID" value="VAW55172.1"/>
    <property type="molecule type" value="Genomic_DNA"/>
</dbReference>
<dbReference type="GO" id="GO:0004633">
    <property type="term" value="F:phosphopantothenoylcysteine decarboxylase activity"/>
    <property type="evidence" value="ECO:0007669"/>
    <property type="project" value="UniProtKB-EC"/>
</dbReference>
<dbReference type="InterPro" id="IPR035929">
    <property type="entry name" value="CoaB-like_sf"/>
</dbReference>
<dbReference type="GO" id="GO:0071513">
    <property type="term" value="C:phosphopantothenoylcysteine decarboxylase complex"/>
    <property type="evidence" value="ECO:0007669"/>
    <property type="project" value="TreeGrafter"/>
</dbReference>
<accession>A0A3B0WVH1</accession>
<dbReference type="GO" id="GO:0010181">
    <property type="term" value="F:FMN binding"/>
    <property type="evidence" value="ECO:0007669"/>
    <property type="project" value="InterPro"/>
</dbReference>
<dbReference type="GO" id="GO:0015937">
    <property type="term" value="P:coenzyme A biosynthetic process"/>
    <property type="evidence" value="ECO:0007669"/>
    <property type="project" value="InterPro"/>
</dbReference>
<dbReference type="EC" id="6.3.2.5" evidence="5"/>
<dbReference type="InterPro" id="IPR005252">
    <property type="entry name" value="CoaBC"/>
</dbReference>
<dbReference type="NCBIfam" id="TIGR00521">
    <property type="entry name" value="coaBC_dfp"/>
    <property type="match status" value="1"/>
</dbReference>
<dbReference type="Gene3D" id="3.40.50.1950">
    <property type="entry name" value="Flavin prenyltransferase-like"/>
    <property type="match status" value="1"/>
</dbReference>
<gene>
    <name evidence="5" type="ORF">MNBD_GAMMA06-479</name>
</gene>
<feature type="domain" description="Flavoprotein" evidence="3">
    <location>
        <begin position="7"/>
        <end position="177"/>
    </location>
</feature>
<evidence type="ECO:0000313" key="5">
    <source>
        <dbReference type="EMBL" id="VAW55172.1"/>
    </source>
</evidence>
<protein>
    <submittedName>
        <fullName evidence="5">Phosphopantothenoylcysteine decarboxylase / Phosphopantothenoylcysteine synthetase</fullName>
        <ecNumber evidence="5">4.1.1.36</ecNumber>
        <ecNumber evidence="5">6.3.2.5</ecNumber>
    </submittedName>
</protein>
<keyword evidence="1" id="KW-0210">Decarboxylase</keyword>
<dbReference type="GO" id="GO:0004632">
    <property type="term" value="F:phosphopantothenate--cysteine ligase activity"/>
    <property type="evidence" value="ECO:0007669"/>
    <property type="project" value="UniProtKB-EC"/>
</dbReference>
<dbReference type="InterPro" id="IPR007085">
    <property type="entry name" value="DNA/pantothenate-metab_flavo_C"/>
</dbReference>
<dbReference type="EC" id="4.1.1.36" evidence="5"/>
<dbReference type="Pfam" id="PF02441">
    <property type="entry name" value="Flavoprotein"/>
    <property type="match status" value="1"/>
</dbReference>
<dbReference type="GO" id="GO:0015941">
    <property type="term" value="P:pantothenate catabolic process"/>
    <property type="evidence" value="ECO:0007669"/>
    <property type="project" value="InterPro"/>
</dbReference>
<evidence type="ECO:0000259" key="3">
    <source>
        <dbReference type="Pfam" id="PF02441"/>
    </source>
</evidence>
<dbReference type="HAMAP" id="MF_02225">
    <property type="entry name" value="CoaBC"/>
    <property type="match status" value="1"/>
</dbReference>
<dbReference type="InterPro" id="IPR036551">
    <property type="entry name" value="Flavin_trans-like"/>
</dbReference>
<dbReference type="AlphaFoldDB" id="A0A3B0WVH1"/>
<organism evidence="5">
    <name type="scientific">hydrothermal vent metagenome</name>
    <dbReference type="NCBI Taxonomy" id="652676"/>
    <lineage>
        <taxon>unclassified sequences</taxon>
        <taxon>metagenomes</taxon>
        <taxon>ecological metagenomes</taxon>
    </lineage>
</organism>